<feature type="compositionally biased region" description="Polar residues" evidence="2">
    <location>
        <begin position="1865"/>
        <end position="1886"/>
    </location>
</feature>
<gene>
    <name evidence="6" type="primary">MLLT4</name>
</gene>
<dbReference type="PANTHER" id="PTHR10398">
    <property type="entry name" value="AFADIN"/>
    <property type="match status" value="1"/>
</dbReference>
<feature type="domain" description="Dilute" evidence="5">
    <location>
        <begin position="635"/>
        <end position="942"/>
    </location>
</feature>
<dbReference type="CDD" id="cd06789">
    <property type="entry name" value="PDZ_AFDN-like"/>
    <property type="match status" value="1"/>
</dbReference>
<dbReference type="OrthoDB" id="6260541at2759"/>
<dbReference type="SMART" id="SM00228">
    <property type="entry name" value="PDZ"/>
    <property type="match status" value="1"/>
</dbReference>
<dbReference type="InterPro" id="IPR029071">
    <property type="entry name" value="Ubiquitin-like_domsf"/>
</dbReference>
<reference evidence="6" key="1">
    <citation type="journal article" date="2013" name="Genome Biol. Evol.">
        <title>Punctuated emergences of genetic and phenotypic innovations in eumetazoan, bilaterian, euteleostome, and hominidae ancestors.</title>
        <authorList>
            <person name="Wenger Y."/>
            <person name="Galliot B."/>
        </authorList>
    </citation>
    <scope>NUCLEOTIDE SEQUENCE</scope>
    <source>
        <tissue evidence="6">Whole animals</tissue>
    </source>
</reference>
<dbReference type="PROSITE" id="PS51126">
    <property type="entry name" value="DILUTE"/>
    <property type="match status" value="1"/>
</dbReference>
<feature type="compositionally biased region" description="Basic and acidic residues" evidence="2">
    <location>
        <begin position="1718"/>
        <end position="1745"/>
    </location>
</feature>
<evidence type="ECO:0000256" key="1">
    <source>
        <dbReference type="SAM" id="Coils"/>
    </source>
</evidence>
<organism evidence="6">
    <name type="scientific">Hydra vulgaris</name>
    <name type="common">Hydra</name>
    <name type="synonym">Hydra attenuata</name>
    <dbReference type="NCBI Taxonomy" id="6087"/>
    <lineage>
        <taxon>Eukaryota</taxon>
        <taxon>Metazoa</taxon>
        <taxon>Cnidaria</taxon>
        <taxon>Hydrozoa</taxon>
        <taxon>Hydroidolina</taxon>
        <taxon>Anthoathecata</taxon>
        <taxon>Aplanulata</taxon>
        <taxon>Hydridae</taxon>
        <taxon>Hydra</taxon>
    </lineage>
</organism>
<dbReference type="InterPro" id="IPR001478">
    <property type="entry name" value="PDZ"/>
</dbReference>
<dbReference type="Pfam" id="PF00788">
    <property type="entry name" value="RA"/>
    <property type="match status" value="2"/>
</dbReference>
<dbReference type="InterPro" id="IPR028842">
    <property type="entry name" value="Afadin"/>
</dbReference>
<feature type="compositionally biased region" description="Basic residues" evidence="2">
    <location>
        <begin position="110"/>
        <end position="124"/>
    </location>
</feature>
<dbReference type="PANTHER" id="PTHR10398:SF2">
    <property type="entry name" value="AFADIN"/>
    <property type="match status" value="1"/>
</dbReference>
<feature type="compositionally biased region" description="Polar residues" evidence="2">
    <location>
        <begin position="1932"/>
        <end position="1950"/>
    </location>
</feature>
<evidence type="ECO:0000259" key="4">
    <source>
        <dbReference type="PROSITE" id="PS50200"/>
    </source>
</evidence>
<feature type="region of interest" description="Disordered" evidence="2">
    <location>
        <begin position="1692"/>
        <end position="1780"/>
    </location>
</feature>
<dbReference type="OMA" id="REMANID"/>
<dbReference type="Gene3D" id="3.10.20.90">
    <property type="entry name" value="Phosphatidylinositol 3-kinase Catalytic Subunit, Chain A, domain 1"/>
    <property type="match status" value="2"/>
</dbReference>
<feature type="region of interest" description="Disordered" evidence="2">
    <location>
        <begin position="110"/>
        <end position="129"/>
    </location>
</feature>
<dbReference type="GO" id="GO:0007165">
    <property type="term" value="P:signal transduction"/>
    <property type="evidence" value="ECO:0007669"/>
    <property type="project" value="InterPro"/>
</dbReference>
<accession>T2MF28</accession>
<dbReference type="Pfam" id="PF01843">
    <property type="entry name" value="DIL"/>
    <property type="match status" value="1"/>
</dbReference>
<dbReference type="PROSITE" id="PS50106">
    <property type="entry name" value="PDZ"/>
    <property type="match status" value="1"/>
</dbReference>
<evidence type="ECO:0000259" key="5">
    <source>
        <dbReference type="PROSITE" id="PS51126"/>
    </source>
</evidence>
<feature type="region of interest" description="Disordered" evidence="2">
    <location>
        <begin position="1399"/>
        <end position="1454"/>
    </location>
</feature>
<dbReference type="Gene3D" id="2.30.42.10">
    <property type="match status" value="1"/>
</dbReference>
<dbReference type="InterPro" id="IPR036034">
    <property type="entry name" value="PDZ_sf"/>
</dbReference>
<dbReference type="SUPFAM" id="SSF50156">
    <property type="entry name" value="PDZ domain-like"/>
    <property type="match status" value="1"/>
</dbReference>
<dbReference type="SMART" id="SM01132">
    <property type="entry name" value="DIL"/>
    <property type="match status" value="1"/>
</dbReference>
<feature type="compositionally biased region" description="Basic and acidic residues" evidence="2">
    <location>
        <begin position="1692"/>
        <end position="1711"/>
    </location>
</feature>
<feature type="domain" description="Ras-associating" evidence="4">
    <location>
        <begin position="1"/>
        <end position="91"/>
    </location>
</feature>
<dbReference type="InterPro" id="IPR000159">
    <property type="entry name" value="RA_dom"/>
</dbReference>
<evidence type="ECO:0000256" key="2">
    <source>
        <dbReference type="SAM" id="MobiDB-lite"/>
    </source>
</evidence>
<dbReference type="GO" id="GO:0005911">
    <property type="term" value="C:cell-cell junction"/>
    <property type="evidence" value="ECO:0007669"/>
    <property type="project" value="InterPro"/>
</dbReference>
<feature type="compositionally biased region" description="Polar residues" evidence="2">
    <location>
        <begin position="1991"/>
        <end position="2017"/>
    </location>
</feature>
<dbReference type="InterPro" id="IPR037977">
    <property type="entry name" value="CBD_Afadin"/>
</dbReference>
<keyword evidence="1" id="KW-0175">Coiled coil</keyword>
<protein>
    <submittedName>
        <fullName evidence="6">Afadin</fullName>
    </submittedName>
</protein>
<dbReference type="Gene3D" id="2.60.200.20">
    <property type="match status" value="1"/>
</dbReference>
<dbReference type="InterPro" id="IPR002710">
    <property type="entry name" value="Dilute_dom"/>
</dbReference>
<dbReference type="CDD" id="cd15471">
    <property type="entry name" value="Myo5p-like_CBD_afadin"/>
    <property type="match status" value="1"/>
</dbReference>
<feature type="compositionally biased region" description="Basic and acidic residues" evidence="2">
    <location>
        <begin position="1567"/>
        <end position="1579"/>
    </location>
</feature>
<feature type="coiled-coil region" evidence="1">
    <location>
        <begin position="1225"/>
        <end position="1271"/>
    </location>
</feature>
<evidence type="ECO:0000313" key="6">
    <source>
        <dbReference type="EMBL" id="CDG70696.1"/>
    </source>
</evidence>
<feature type="region of interest" description="Disordered" evidence="2">
    <location>
        <begin position="1865"/>
        <end position="2017"/>
    </location>
</feature>
<dbReference type="CDD" id="cd22711">
    <property type="entry name" value="FHA_AFDN"/>
    <property type="match status" value="1"/>
</dbReference>
<feature type="region of interest" description="Disordered" evidence="2">
    <location>
        <begin position="1628"/>
        <end position="1660"/>
    </location>
</feature>
<dbReference type="PROSITE" id="PS50200">
    <property type="entry name" value="RA"/>
    <property type="match status" value="2"/>
</dbReference>
<feature type="region of interest" description="Disordered" evidence="2">
    <location>
        <begin position="310"/>
        <end position="338"/>
    </location>
</feature>
<feature type="region of interest" description="Disordered" evidence="2">
    <location>
        <begin position="1567"/>
        <end position="1593"/>
    </location>
</feature>
<sequence length="2047" mass="239452">MRFYFQDRGQKAVTKCIRVNNEQTVRNIMPILIEKFCPDMKMLATPNYELYEIHGTGDVRKLSLDEKPLLVQLFWHKDDREGRFVLKDGNVKIQPLKFFEINQDEGQLKRRLSRREKKDLKKKRKEEYDLRSKNNDKALVDKVYNELPESSLTRTISNPEAVMRRRRQQKLEKRIKEFQNKEGPQTGGILKIFAESLKPEIPYKTILASVKDNAETVIIAALDKFLITKEHPNNFCIVMAIIPPADSKDSVNLCKERVIRAHDCPLAIQNSWPKSKGILTFHLRRKHGVPEPPPAPKEVATTKRSLSLSMNAKKSKVELPKTPPAQQPSDARRGTSDNISKDLMPYFLELTPEGKEINYKPKIYYIKPHETVIGSSRNPSSDVQYMQLFSPKILPSHCSIVNADGTVSMVPHGPDADVRILGKRIYDTSLLKSGDIVQFGGLHTFRFCNPLDDADDASSIASGGFRESLIHSSNNDLPLNNKKDTHSSISPEMMELILNEKGSIVDDDHTLETTFGVSGEVETNKTKKQMYSAKSVDNLQDTSYHSQTSNLRDSYRKYRQSAPDILNSLNNVDNLLPASLSFIDNGKDAFFAAVISEVNGAALSFKLAPTYTLYLAARYVLTQSFHPGINSSEQARLVGNITKQIAISLQQTIQENDCLAGGLAFWMANASELLHFYRQDIDLGPLTQTAQAILAQSIQEAFALLVNAMEEQLSLALPAFLDPSDTVDIHPEELDAILNDEVLERAESTELLNWTSDDNHRTFRINDGPYGGTVGEQWITPALRIKHHGVPIMADILYILSSAMSLLRRCRVNAALTIQLFSQLFHYINMWVFNRIILEPDLRLCTRLWGNCLRIRLSYVEAWAERQGLELAADCHLARIVQTAHLLEARKDTIEDLADLTSTCFKLNSLQIRVLLENYLPEDYEPLLPQDVIDSIVSIAESTSDELTHNDGREVKLEEDIQLQLPFLLPEEGYSSDIVRGVPPGLQEFLEPLCATGLCELILNQQSMGVWTVYQEPYKDSFDESRDSQLLDDLPVQRVTIDKGKSGLGLSICSAKGAHSDFTGIYIKAVIKGSLADKDGRIHAGDQILSVNEIGLVDVTQTQAAQIMGKSGSIITMEIIKGAAFYHGLSAIVEDEVPKNVETVDGNTVNKQSNGNAKLTNATNNSSVDKEVQIKGNPNDIKPLQMNSEVKIETKQESALYNELNSEINEKFNDSDFDEEGNLLTKEEKEKLARQKQREREYEERIAKWEAERLQREAEEEIAMKVQQQRMYYNNTEEMEQEHEMQVENECNEFNMNFEEEGYDDNMARSYYEHQLDIENNRRWITQEQREKEEQRRLQYEQEQMRIEQEILQQEIEKERLAQEQYIKQKMIDKQERERIEQEKEQQRLEAERIKKYEEEQEQIRIKREQDYQNELRARKERERIEREKEQQRLEAEKRRQHEEEQEKIRLKQEQEYQNELRAQKERERIEKEKEQQRLEAERRKQYEEEQEKIRVRREEEYQNELRAQKERERIEKEREQQRLEAERRKQLEEQEYQLRAQKERIRLEKEKEQQRLEMEIRKKYEEEQEKVRVKREQEYQNELRAQKERERIEQEREQQRLEAERIKKYEEEQEQIRIKREQDYQNELRARKERERIEREKEQQRLEAEKRRQYEEEQEKIRFKQEQEYKNRLKAQNERERIEKEQYRLEAERRKQYEEEQEKTRVRQEQEYQNELRAQKEREKIEKEKKQEEEKKRKLEEERNVGSYQNLVEKMRKVKLEETPNKRTQESNELDREMANIDDALREAERIAAEMDFLMFEEEQKIEEDSIKKRKEETFDWGKSDFKSRDERDRHKIVSAKSSIDFLPPPPEDLLFVSTPQQNRYEPNRSTIENDTSLKSLNNNIFEKMVNKQQSVKEHEEEKSPLIKRVNDQFNENRFEKKSPAVKPKNYKQNIQTSNIDSQKNNINNRPGLAPKFPSVSSKSQDGASSDEDLAPPRPPPPRNGASPISPLQQTIQKGSNQKNGHQNVSLDKSFNMQPVTILIKDGEPEVLNMKSKLKLFNEFQS</sequence>
<dbReference type="EMBL" id="HAAD01004464">
    <property type="protein sequence ID" value="CDG70696.1"/>
    <property type="molecule type" value="mRNA"/>
</dbReference>
<dbReference type="SUPFAM" id="SSF54236">
    <property type="entry name" value="Ubiquitin-like"/>
    <property type="match status" value="2"/>
</dbReference>
<feature type="compositionally biased region" description="Basic and acidic residues" evidence="2">
    <location>
        <begin position="1896"/>
        <end position="1924"/>
    </location>
</feature>
<dbReference type="SMART" id="SM00314">
    <property type="entry name" value="RA"/>
    <property type="match status" value="2"/>
</dbReference>
<feature type="region of interest" description="Disordered" evidence="2">
    <location>
        <begin position="286"/>
        <end position="305"/>
    </location>
</feature>
<feature type="domain" description="PDZ" evidence="3">
    <location>
        <begin position="1038"/>
        <end position="1123"/>
    </location>
</feature>
<evidence type="ECO:0000259" key="3">
    <source>
        <dbReference type="PROSITE" id="PS50106"/>
    </source>
</evidence>
<feature type="compositionally biased region" description="Polar residues" evidence="2">
    <location>
        <begin position="1960"/>
        <end position="1969"/>
    </location>
</feature>
<dbReference type="Pfam" id="PF00595">
    <property type="entry name" value="PDZ"/>
    <property type="match status" value="1"/>
</dbReference>
<dbReference type="SUPFAM" id="SSF49879">
    <property type="entry name" value="SMAD/FHA domain"/>
    <property type="match status" value="1"/>
</dbReference>
<feature type="domain" description="Ras-associating" evidence="4">
    <location>
        <begin position="186"/>
        <end position="288"/>
    </location>
</feature>
<dbReference type="InterPro" id="IPR008984">
    <property type="entry name" value="SMAD_FHA_dom_sf"/>
</dbReference>
<name>T2MF28_HYDVU</name>
<proteinExistence type="evidence at transcript level"/>
<feature type="compositionally biased region" description="Basic and acidic residues" evidence="2">
    <location>
        <begin position="1754"/>
        <end position="1780"/>
    </location>
</feature>